<evidence type="ECO:0000313" key="2">
    <source>
        <dbReference type="EMBL" id="KAL1596598.1"/>
    </source>
</evidence>
<comment type="caution">
    <text evidence="2">The sequence shown here is derived from an EMBL/GenBank/DDBJ whole genome shotgun (WGS) entry which is preliminary data.</text>
</comment>
<evidence type="ECO:0000259" key="1">
    <source>
        <dbReference type="Pfam" id="PF06985"/>
    </source>
</evidence>
<dbReference type="PANTHER" id="PTHR33112">
    <property type="entry name" value="DOMAIN PROTEIN, PUTATIVE-RELATED"/>
    <property type="match status" value="1"/>
</dbReference>
<dbReference type="PANTHER" id="PTHR33112:SF10">
    <property type="entry name" value="TOL"/>
    <property type="match status" value="1"/>
</dbReference>
<feature type="domain" description="Heterokaryon incompatibility" evidence="1">
    <location>
        <begin position="469"/>
        <end position="618"/>
    </location>
</feature>
<dbReference type="InterPro" id="IPR010730">
    <property type="entry name" value="HET"/>
</dbReference>
<dbReference type="EMBL" id="JAKJXO020000014">
    <property type="protein sequence ID" value="KAL1596598.1"/>
    <property type="molecule type" value="Genomic_DNA"/>
</dbReference>
<dbReference type="Proteomes" id="UP001521785">
    <property type="component" value="Unassembled WGS sequence"/>
</dbReference>
<reference evidence="2 3" key="1">
    <citation type="submission" date="2024-02" db="EMBL/GenBank/DDBJ databases">
        <title>De novo assembly and annotation of 12 fungi associated with fruit tree decline syndrome in Ontario, Canada.</title>
        <authorList>
            <person name="Sulman M."/>
            <person name="Ellouze W."/>
            <person name="Ilyukhin E."/>
        </authorList>
    </citation>
    <scope>NUCLEOTIDE SEQUENCE [LARGE SCALE GENOMIC DNA]</scope>
    <source>
        <strain evidence="2 3">M42-189</strain>
    </source>
</reference>
<gene>
    <name evidence="2" type="ORF">SLS60_009246</name>
</gene>
<protein>
    <recommendedName>
        <fullName evidence="1">Heterokaryon incompatibility domain-containing protein</fullName>
    </recommendedName>
</protein>
<organism evidence="2 3">
    <name type="scientific">Paraconiothyrium brasiliense</name>
    <dbReference type="NCBI Taxonomy" id="300254"/>
    <lineage>
        <taxon>Eukaryota</taxon>
        <taxon>Fungi</taxon>
        <taxon>Dikarya</taxon>
        <taxon>Ascomycota</taxon>
        <taxon>Pezizomycotina</taxon>
        <taxon>Dothideomycetes</taxon>
        <taxon>Pleosporomycetidae</taxon>
        <taxon>Pleosporales</taxon>
        <taxon>Massarineae</taxon>
        <taxon>Didymosphaeriaceae</taxon>
        <taxon>Paraconiothyrium</taxon>
    </lineage>
</organism>
<accession>A0ABR3QX57</accession>
<keyword evidence="3" id="KW-1185">Reference proteome</keyword>
<name>A0ABR3QX57_9PLEO</name>
<proteinExistence type="predicted"/>
<evidence type="ECO:0000313" key="3">
    <source>
        <dbReference type="Proteomes" id="UP001521785"/>
    </source>
</evidence>
<dbReference type="Pfam" id="PF06985">
    <property type="entry name" value="HET"/>
    <property type="match status" value="1"/>
</dbReference>
<sequence length="930" mass="104164">MLGFVERGLDLHPELDAKSVKQLARDVSERVGGNVNLAKLRIDDLLSIENLADYQMLNDRLPRSVVAFFDAEIDQLLQRDLIDRDLSLMAIAAVARHEDLRGFGLKASDLARSMRQERSLSPQLARHPTRSLEDIIGAANGLLVLEPYDDDLYIACFNQTFKSYVKENYNESLYLASTKLCPEEETVRPVETNSWNMAPSTNSPPTISDAFDNRKDYMDSRNSSHDSAYYSREPTIDTTLRSHSALPYAIEPKGLFEHTGTLPAQDRVTIDPIDTSKTGLAMTLCTFCQKQILESNRSSGDHHRSDEATRDSIESKCMICIDLYQQLMLRKSKDSGMGSGGPQHCYYQWTIRSTGRSHNVESSLQIIFTPYSYHGEASGLTLPTKKYHILSEADAHVAAEAALAASTNPYKPGGGLQIRQWLKTCTETHPNCKHGKSSFVPSRLVDVEIGDNDMVRVVGTSKEEISGPYLTLSHSWGPPTFLQLKKENESTLMDVGVKITELTPNFQQAISVARFIGIRYIWIDSLCIMQGPGGDFQSEGQLMHKVYRHSYCNIAVADSSDSKGGLFRERNPASIVPVCVEADGAGKLERGIWRIVRDDLWDQELLATKIYSRGWVFQAKLVRDLLGEKYGGGLWENKLEEQLAWHVRDIPSKDCGRISELQYRYPSWSWASVKGPIVAHGRLPKPRQHVVTNHEGNAIAFESHSKDSDKEPVLKRDPLPLLGYVTGANISQESASNSLSLDLYVGNQLELASNFEVYLDEALPTSSNDDPASYNFVVLAASSARSIRSRPQPQHRGSSGFTRSMTMSLEEMAGPLPDTYSGIGLLLTHAKTYRARQEESFKSLLREVVVRSPHQSWPDPEYGQGKSLVDRTTDMRMLVATLRSTLRYVKGKGVHEDSLFRRVGAVEFRDISEEAWEAISKEGRKQIWLD</sequence>